<gene>
    <name evidence="1" type="ORF">OG835_40730</name>
</gene>
<evidence type="ECO:0000313" key="1">
    <source>
        <dbReference type="EMBL" id="WSC02704.1"/>
    </source>
</evidence>
<dbReference type="EMBL" id="CP109109">
    <property type="protein sequence ID" value="WSC02704.1"/>
    <property type="molecule type" value="Genomic_DNA"/>
</dbReference>
<organism evidence="1 2">
    <name type="scientific">Streptomyces scopuliridis</name>
    <dbReference type="NCBI Taxonomy" id="452529"/>
    <lineage>
        <taxon>Bacteria</taxon>
        <taxon>Bacillati</taxon>
        <taxon>Actinomycetota</taxon>
        <taxon>Actinomycetes</taxon>
        <taxon>Kitasatosporales</taxon>
        <taxon>Streptomycetaceae</taxon>
        <taxon>Streptomyces</taxon>
    </lineage>
</organism>
<dbReference type="Proteomes" id="UP001348369">
    <property type="component" value="Chromosome"/>
</dbReference>
<reference evidence="1" key="1">
    <citation type="submission" date="2022-10" db="EMBL/GenBank/DDBJ databases">
        <title>The complete genomes of actinobacterial strains from the NBC collection.</title>
        <authorList>
            <person name="Joergensen T.S."/>
            <person name="Alvarez Arevalo M."/>
            <person name="Sterndorff E.B."/>
            <person name="Faurdal D."/>
            <person name="Vuksanovic O."/>
            <person name="Mourched A.-S."/>
            <person name="Charusanti P."/>
            <person name="Shaw S."/>
            <person name="Blin K."/>
            <person name="Weber T."/>
        </authorList>
    </citation>
    <scope>NUCLEOTIDE SEQUENCE</scope>
    <source>
        <strain evidence="1">NBC 01771</strain>
    </source>
</reference>
<keyword evidence="2" id="KW-1185">Reference proteome</keyword>
<name>A0ACD4ZWX9_9ACTN</name>
<proteinExistence type="predicted"/>
<sequence>MRQEPFGGFDRRSLRRARLVVALTCLLGCLACWYALGLARLLSPGGWTPPSADSVRAEALLASEFHAGPPQLILLATTPDSVDAPQATAAGRDLTRRLAEDHRVAWVNSYWQHPLPSLRTEDRHSALVLIRFRGGERATRDAAGDVIDRFTGTRGPLRVSASGAAAVMDETERLSEEGMRFAEFVAVPLVLLILLWVLGSVTAALLPVVVGVVAVAATTAVLRLLSTVTEVSLFALNITTALGFGLAVDFSLLLVSRYREELAGGSGADRALRRTLRGAGRTVVFSAATIAASLCALLLFPLPLLRSLAYGGATVVCASAAGALTVLPALLILLGDRLDRWDVFAGLRRPHHTVSSGAWFRLARTVMRRPVLVTVGALALLVLLAAPVTHVRFGMYDDRILPPSSPVAETSQRLRADFGSEWVDAASVVLPAPAAGRPGAVPDPVLDAYARRLALMPGVRRVDARTGTYRDGRRSAAPDASSARFAGPGGTWLSVIPEGTDPLSPHGSRLAAGLRAVPAPGPVLVGGPGARLADTEQVLAGRLPLVVGVTVLAAFALLLAFTRSVLIPVKALLLNALGLAATSGVLVAVFQQGHLAPLLGDVTAGGITDVVVPSLMFCVTFGLSMDYEVFLLSRIVEEHRRGSDTATAVAIGLQRTGRLFTSAALVFATVTAALALSSLVLLKLIGVGLAFAVLLDCTVIRALLVPAVMRLAGRANWWMPRFGRGKNRPVSSGTPIPAAPMEDS</sequence>
<accession>A0ACD4ZWX9</accession>
<protein>
    <submittedName>
        <fullName evidence="1">MMPL family transporter</fullName>
    </submittedName>
</protein>
<evidence type="ECO:0000313" key="2">
    <source>
        <dbReference type="Proteomes" id="UP001348369"/>
    </source>
</evidence>